<dbReference type="SMART" id="SM00479">
    <property type="entry name" value="EXOIII"/>
    <property type="match status" value="1"/>
</dbReference>
<evidence type="ECO:0000256" key="1">
    <source>
        <dbReference type="ARBA" id="ARBA00022722"/>
    </source>
</evidence>
<evidence type="ECO:0000256" key="3">
    <source>
        <dbReference type="ARBA" id="ARBA00022839"/>
    </source>
</evidence>
<dbReference type="InterPro" id="IPR012337">
    <property type="entry name" value="RNaseH-like_sf"/>
</dbReference>
<evidence type="ECO:0000259" key="4">
    <source>
        <dbReference type="SMART" id="SM00479"/>
    </source>
</evidence>
<name>A0A2A9EBW6_9MICO</name>
<sequence>MTEMLPTEALFPAPAPAAHGALRTTWAEGPFLGFDTETTGVSTSQDRIVTAALVHRHPLLGTSVETWLIDPGVEIPEGAAAIHGITTEHARAHGQQPAVALEEIASQIAQALGEGTPLVAFNATFDLCILDAELRRHGLRTLADRLGAEPVGVIDPLVLDRAVDRYRKGKRKLVDLCAVYGVNESGDLHTADVDVIATLDVLEAMARRHPTLAEMSLPMLHAYQVDAHRAWATSFNDWRARQGFTGPGAGMSWLVDER</sequence>
<dbReference type="NCBIfam" id="NF005927">
    <property type="entry name" value="PRK07942.1"/>
    <property type="match status" value="1"/>
</dbReference>
<evidence type="ECO:0000313" key="6">
    <source>
        <dbReference type="Proteomes" id="UP000221394"/>
    </source>
</evidence>
<keyword evidence="1" id="KW-0540">Nuclease</keyword>
<dbReference type="Proteomes" id="UP000221394">
    <property type="component" value="Unassembled WGS sequence"/>
</dbReference>
<feature type="domain" description="Exonuclease" evidence="4">
    <location>
        <begin position="30"/>
        <end position="211"/>
    </location>
</feature>
<gene>
    <name evidence="5" type="ORF">ATL41_1010</name>
</gene>
<reference evidence="5 6" key="1">
    <citation type="submission" date="2017-10" db="EMBL/GenBank/DDBJ databases">
        <title>Sequencing the genomes of 1000 actinobacteria strains.</title>
        <authorList>
            <person name="Klenk H.-P."/>
        </authorList>
    </citation>
    <scope>NUCLEOTIDE SEQUENCE [LARGE SCALE GENOMIC DNA]</scope>
    <source>
        <strain evidence="5 6">DSM 21574</strain>
    </source>
</reference>
<evidence type="ECO:0000256" key="2">
    <source>
        <dbReference type="ARBA" id="ARBA00022801"/>
    </source>
</evidence>
<dbReference type="GO" id="GO:0005829">
    <property type="term" value="C:cytosol"/>
    <property type="evidence" value="ECO:0007669"/>
    <property type="project" value="TreeGrafter"/>
</dbReference>
<dbReference type="PANTHER" id="PTHR30231:SF4">
    <property type="entry name" value="PROTEIN NEN2"/>
    <property type="match status" value="1"/>
</dbReference>
<dbReference type="EMBL" id="PDJH01000001">
    <property type="protein sequence ID" value="PFG36293.1"/>
    <property type="molecule type" value="Genomic_DNA"/>
</dbReference>
<keyword evidence="3" id="KW-0269">Exonuclease</keyword>
<dbReference type="Gene3D" id="3.30.420.10">
    <property type="entry name" value="Ribonuclease H-like superfamily/Ribonuclease H"/>
    <property type="match status" value="1"/>
</dbReference>
<proteinExistence type="predicted"/>
<dbReference type="InterPro" id="IPR036397">
    <property type="entry name" value="RNaseH_sf"/>
</dbReference>
<dbReference type="CDD" id="cd06127">
    <property type="entry name" value="DEDDh"/>
    <property type="match status" value="1"/>
</dbReference>
<keyword evidence="6" id="KW-1185">Reference proteome</keyword>
<comment type="caution">
    <text evidence="5">The sequence shown here is derived from an EMBL/GenBank/DDBJ whole genome shotgun (WGS) entry which is preliminary data.</text>
</comment>
<dbReference type="PANTHER" id="PTHR30231">
    <property type="entry name" value="DNA POLYMERASE III SUBUNIT EPSILON"/>
    <property type="match status" value="1"/>
</dbReference>
<dbReference type="GO" id="GO:0008408">
    <property type="term" value="F:3'-5' exonuclease activity"/>
    <property type="evidence" value="ECO:0007669"/>
    <property type="project" value="TreeGrafter"/>
</dbReference>
<organism evidence="5 6">
    <name type="scientific">Flavimobilis soli</name>
    <dbReference type="NCBI Taxonomy" id="442709"/>
    <lineage>
        <taxon>Bacteria</taxon>
        <taxon>Bacillati</taxon>
        <taxon>Actinomycetota</taxon>
        <taxon>Actinomycetes</taxon>
        <taxon>Micrococcales</taxon>
        <taxon>Jonesiaceae</taxon>
        <taxon>Flavimobilis</taxon>
    </lineage>
</organism>
<dbReference type="SUPFAM" id="SSF53098">
    <property type="entry name" value="Ribonuclease H-like"/>
    <property type="match status" value="1"/>
</dbReference>
<dbReference type="Pfam" id="PF00929">
    <property type="entry name" value="RNase_T"/>
    <property type="match status" value="1"/>
</dbReference>
<keyword evidence="2" id="KW-0378">Hydrolase</keyword>
<dbReference type="InterPro" id="IPR013520">
    <property type="entry name" value="Ribonucl_H"/>
</dbReference>
<evidence type="ECO:0000313" key="5">
    <source>
        <dbReference type="EMBL" id="PFG36293.1"/>
    </source>
</evidence>
<dbReference type="AlphaFoldDB" id="A0A2A9EBW6"/>
<dbReference type="GO" id="GO:0003676">
    <property type="term" value="F:nucleic acid binding"/>
    <property type="evidence" value="ECO:0007669"/>
    <property type="project" value="InterPro"/>
</dbReference>
<protein>
    <submittedName>
        <fullName evidence="5">DNA polymerase-3 subunit epsilon</fullName>
    </submittedName>
</protein>
<accession>A0A2A9EBW6</accession>